<dbReference type="PROSITE" id="PS50850">
    <property type="entry name" value="MFS"/>
    <property type="match status" value="1"/>
</dbReference>
<dbReference type="Proteomes" id="UP000321103">
    <property type="component" value="Unassembled WGS sequence"/>
</dbReference>
<feature type="region of interest" description="Disordered" evidence="6">
    <location>
        <begin position="506"/>
        <end position="526"/>
    </location>
</feature>
<feature type="transmembrane region" description="Helical" evidence="7">
    <location>
        <begin position="385"/>
        <end position="403"/>
    </location>
</feature>
<evidence type="ECO:0000256" key="1">
    <source>
        <dbReference type="ARBA" id="ARBA00004651"/>
    </source>
</evidence>
<dbReference type="InterPro" id="IPR011701">
    <property type="entry name" value="MFS"/>
</dbReference>
<dbReference type="CDD" id="cd17324">
    <property type="entry name" value="MFS_NepI_like"/>
    <property type="match status" value="1"/>
</dbReference>
<dbReference type="AlphaFoldDB" id="A0A512IBJ1"/>
<evidence type="ECO:0000313" key="10">
    <source>
        <dbReference type="Proteomes" id="UP000321103"/>
    </source>
</evidence>
<feature type="transmembrane region" description="Helical" evidence="7">
    <location>
        <begin position="129"/>
        <end position="152"/>
    </location>
</feature>
<evidence type="ECO:0000256" key="3">
    <source>
        <dbReference type="ARBA" id="ARBA00022692"/>
    </source>
</evidence>
<organism evidence="9 10">
    <name type="scientific">Kocuria turfanensis</name>
    <dbReference type="NCBI Taxonomy" id="388357"/>
    <lineage>
        <taxon>Bacteria</taxon>
        <taxon>Bacillati</taxon>
        <taxon>Actinomycetota</taxon>
        <taxon>Actinomycetes</taxon>
        <taxon>Micrococcales</taxon>
        <taxon>Micrococcaceae</taxon>
        <taxon>Kocuria</taxon>
    </lineage>
</organism>
<sequence length="526" mass="53878">MRGAGLAGTAPHRTGALVVALTDRSDAYHTPGDLSKITRRNPWAPPTFSVVSMLHPVRLDDAPSSLFLFHPEGPAMSAPRTAVLQVINAPGPTGTRFAILALALGGFGVGTTEFASMGLLPFIAEDFGASIPALAHSISLYALGVVVGAPLITTLTSRVERKTLLLGLMAAFTVGNALSAAAPTLDWLYVARFLSGLPHGAYFGVAAVVASSLVPRERRGTAVARVALGLTVANIVGVPLAAALGGALGWRSGYGLVVLIGLLTVAALAVFVPKTRQGGGVSVAREIRALGRPQVTLTLIAGTVGFGGMFAVYTFISPTLTELTGLSISAVPWVLAVFGVGMTLGSLLVGPLVDRSIEKTVLGAGAVSAVALVFFGLFAQWAVAAVLGVLWIGIMGSVFTTSLQMRLLREAKDAPSLTAAMNHAAFNLANAMGAFLGGAVISAGWGYRAPAWVGVGLALAGLLILAYAVRMQRSGDAPARTPARAVSAWPARTFGTLVVLLPETAPPGPAPASSSRSTSWSELVPQ</sequence>
<feature type="transmembrane region" description="Helical" evidence="7">
    <location>
        <begin position="361"/>
        <end position="379"/>
    </location>
</feature>
<dbReference type="EMBL" id="BJZS01000031">
    <property type="protein sequence ID" value="GEO95068.1"/>
    <property type="molecule type" value="Genomic_DNA"/>
</dbReference>
<feature type="transmembrane region" description="Helical" evidence="7">
    <location>
        <begin position="226"/>
        <end position="248"/>
    </location>
</feature>
<keyword evidence="3 7" id="KW-0812">Transmembrane</keyword>
<feature type="transmembrane region" description="Helical" evidence="7">
    <location>
        <begin position="254"/>
        <end position="273"/>
    </location>
</feature>
<feature type="transmembrane region" description="Helical" evidence="7">
    <location>
        <begin position="294"/>
        <end position="316"/>
    </location>
</feature>
<name>A0A512IBJ1_9MICC</name>
<evidence type="ECO:0000259" key="8">
    <source>
        <dbReference type="PROSITE" id="PS50850"/>
    </source>
</evidence>
<feature type="transmembrane region" description="Helical" evidence="7">
    <location>
        <begin position="328"/>
        <end position="349"/>
    </location>
</feature>
<dbReference type="PANTHER" id="PTHR43124">
    <property type="entry name" value="PURINE EFFLUX PUMP PBUE"/>
    <property type="match status" value="1"/>
</dbReference>
<proteinExistence type="predicted"/>
<feature type="transmembrane region" description="Helical" evidence="7">
    <location>
        <begin position="164"/>
        <end position="185"/>
    </location>
</feature>
<evidence type="ECO:0000256" key="4">
    <source>
        <dbReference type="ARBA" id="ARBA00022989"/>
    </source>
</evidence>
<dbReference type="Gene3D" id="1.20.1250.20">
    <property type="entry name" value="MFS general substrate transporter like domains"/>
    <property type="match status" value="2"/>
</dbReference>
<dbReference type="InterPro" id="IPR036259">
    <property type="entry name" value="MFS_trans_sf"/>
</dbReference>
<dbReference type="GO" id="GO:0022857">
    <property type="term" value="F:transmembrane transporter activity"/>
    <property type="evidence" value="ECO:0007669"/>
    <property type="project" value="InterPro"/>
</dbReference>
<dbReference type="InterPro" id="IPR050189">
    <property type="entry name" value="MFS_Efflux_Transporters"/>
</dbReference>
<dbReference type="PANTHER" id="PTHR43124:SF3">
    <property type="entry name" value="CHLORAMPHENICOL EFFLUX PUMP RV0191"/>
    <property type="match status" value="1"/>
</dbReference>
<gene>
    <name evidence="9" type="ORF">KTU01_11910</name>
</gene>
<feature type="compositionally biased region" description="Low complexity" evidence="6">
    <location>
        <begin position="511"/>
        <end position="526"/>
    </location>
</feature>
<keyword evidence="5 7" id="KW-0472">Membrane</keyword>
<feature type="transmembrane region" description="Helical" evidence="7">
    <location>
        <begin position="97"/>
        <end position="123"/>
    </location>
</feature>
<protein>
    <recommendedName>
        <fullName evidence="8">Major facilitator superfamily (MFS) profile domain-containing protein</fullName>
    </recommendedName>
</protein>
<reference evidence="9 10" key="1">
    <citation type="submission" date="2019-07" db="EMBL/GenBank/DDBJ databases">
        <title>Whole genome shotgun sequence of Kocuria turfanensis NBRC 107627.</title>
        <authorList>
            <person name="Hosoyama A."/>
            <person name="Uohara A."/>
            <person name="Ohji S."/>
            <person name="Ichikawa N."/>
        </authorList>
    </citation>
    <scope>NUCLEOTIDE SEQUENCE [LARGE SCALE GENOMIC DNA]</scope>
    <source>
        <strain evidence="9 10">NBRC 107627</strain>
    </source>
</reference>
<dbReference type="Pfam" id="PF07690">
    <property type="entry name" value="MFS_1"/>
    <property type="match status" value="1"/>
</dbReference>
<evidence type="ECO:0000256" key="5">
    <source>
        <dbReference type="ARBA" id="ARBA00023136"/>
    </source>
</evidence>
<dbReference type="InterPro" id="IPR020846">
    <property type="entry name" value="MFS_dom"/>
</dbReference>
<keyword evidence="4 7" id="KW-1133">Transmembrane helix</keyword>
<feature type="transmembrane region" description="Helical" evidence="7">
    <location>
        <begin position="451"/>
        <end position="469"/>
    </location>
</feature>
<evidence type="ECO:0000256" key="2">
    <source>
        <dbReference type="ARBA" id="ARBA00022475"/>
    </source>
</evidence>
<keyword evidence="10" id="KW-1185">Reference proteome</keyword>
<comment type="subcellular location">
    <subcellularLocation>
        <location evidence="1">Cell membrane</location>
        <topology evidence="1">Multi-pass membrane protein</topology>
    </subcellularLocation>
</comment>
<evidence type="ECO:0000256" key="7">
    <source>
        <dbReference type="SAM" id="Phobius"/>
    </source>
</evidence>
<evidence type="ECO:0000256" key="6">
    <source>
        <dbReference type="SAM" id="MobiDB-lite"/>
    </source>
</evidence>
<accession>A0A512IBJ1</accession>
<feature type="transmembrane region" description="Helical" evidence="7">
    <location>
        <begin position="197"/>
        <end position="214"/>
    </location>
</feature>
<keyword evidence="2" id="KW-1003">Cell membrane</keyword>
<feature type="transmembrane region" description="Helical" evidence="7">
    <location>
        <begin position="424"/>
        <end position="445"/>
    </location>
</feature>
<feature type="domain" description="Major facilitator superfamily (MFS) profile" evidence="8">
    <location>
        <begin position="98"/>
        <end position="473"/>
    </location>
</feature>
<evidence type="ECO:0000313" key="9">
    <source>
        <dbReference type="EMBL" id="GEO95068.1"/>
    </source>
</evidence>
<dbReference type="SUPFAM" id="SSF103473">
    <property type="entry name" value="MFS general substrate transporter"/>
    <property type="match status" value="1"/>
</dbReference>
<comment type="caution">
    <text evidence="9">The sequence shown here is derived from an EMBL/GenBank/DDBJ whole genome shotgun (WGS) entry which is preliminary data.</text>
</comment>
<dbReference type="GO" id="GO:0005886">
    <property type="term" value="C:plasma membrane"/>
    <property type="evidence" value="ECO:0007669"/>
    <property type="project" value="UniProtKB-SubCell"/>
</dbReference>